<evidence type="ECO:0000256" key="1">
    <source>
        <dbReference type="SAM" id="SignalP"/>
    </source>
</evidence>
<proteinExistence type="predicted"/>
<keyword evidence="4" id="KW-1185">Reference proteome</keyword>
<feature type="domain" description="Copper amine oxidase-like N-terminal" evidence="2">
    <location>
        <begin position="48"/>
        <end position="155"/>
    </location>
</feature>
<protein>
    <submittedName>
        <fullName evidence="3">Copper amine oxidase-like protein</fullName>
    </submittedName>
</protein>
<feature type="signal peptide" evidence="1">
    <location>
        <begin position="1"/>
        <end position="32"/>
    </location>
</feature>
<dbReference type="InterPro" id="IPR012854">
    <property type="entry name" value="Cu_amine_oxidase-like_N"/>
</dbReference>
<dbReference type="Proteomes" id="UP000246635">
    <property type="component" value="Unassembled WGS sequence"/>
</dbReference>
<gene>
    <name evidence="3" type="ORF">DFQ01_11779</name>
</gene>
<dbReference type="SUPFAM" id="SSF55383">
    <property type="entry name" value="Copper amine oxidase, domain N"/>
    <property type="match status" value="1"/>
</dbReference>
<dbReference type="InterPro" id="IPR036582">
    <property type="entry name" value="Mao_N_sf"/>
</dbReference>
<organism evidence="3 4">
    <name type="scientific">Paenibacillus cellulosilyticus</name>
    <dbReference type="NCBI Taxonomy" id="375489"/>
    <lineage>
        <taxon>Bacteria</taxon>
        <taxon>Bacillati</taxon>
        <taxon>Bacillota</taxon>
        <taxon>Bacilli</taxon>
        <taxon>Bacillales</taxon>
        <taxon>Paenibacillaceae</taxon>
        <taxon>Paenibacillus</taxon>
    </lineage>
</organism>
<evidence type="ECO:0000259" key="2">
    <source>
        <dbReference type="Pfam" id="PF07833"/>
    </source>
</evidence>
<dbReference type="EMBL" id="QGTQ01000017">
    <property type="protein sequence ID" value="PWV98569.1"/>
    <property type="molecule type" value="Genomic_DNA"/>
</dbReference>
<sequence>MKRTTIRKPIIAIAAVAALLSASLPAASQASAASASQQQEQWIQQVKLNGEERGLSYPLKIESGKVWIAMDDTASLLMEYRREYDAKKGTIAFTNPWRRIELKLGSKTATMNGTKVTLTAAPAKKEGTVYLPTEVLSQLLKAQVTWNAKTYTLSIQYAARALATSWTDYFWVDKVNGDLYKAAPGQRAVSIGRTTADVSHAQYLEIESLYDGEKYILSALDRYAEPTYITKLLINGNKLVHQAAVHYSGSWWLEGLDRYGDKLVMINGSTVEFVTTSGQVTAKYDLTAYGVNDQFVVEDYFGDVLFVRSYVNQTLLLVDLKEKKTYELYKFILDKADQKIVTDNIAYGGLYGGDRLTALGCRGDTFSFKHTQLAEPYEETRLTFTIPRKQK</sequence>
<evidence type="ECO:0000313" key="3">
    <source>
        <dbReference type="EMBL" id="PWV98569.1"/>
    </source>
</evidence>
<name>A0A2V2YQ00_9BACL</name>
<dbReference type="OrthoDB" id="2578443at2"/>
<keyword evidence="1" id="KW-0732">Signal</keyword>
<accession>A0A2V2YQ00</accession>
<feature type="chain" id="PRO_5015965726" evidence="1">
    <location>
        <begin position="33"/>
        <end position="391"/>
    </location>
</feature>
<evidence type="ECO:0000313" key="4">
    <source>
        <dbReference type="Proteomes" id="UP000246635"/>
    </source>
</evidence>
<dbReference type="Gene3D" id="3.30.457.10">
    <property type="entry name" value="Copper amine oxidase-like, N-terminal domain"/>
    <property type="match status" value="1"/>
</dbReference>
<dbReference type="RefSeq" id="WP_110045571.1">
    <property type="nucleotide sequence ID" value="NZ_CP054612.1"/>
</dbReference>
<dbReference type="AlphaFoldDB" id="A0A2V2YQ00"/>
<dbReference type="Pfam" id="PF07833">
    <property type="entry name" value="Cu_amine_oxidN1"/>
    <property type="match status" value="1"/>
</dbReference>
<comment type="caution">
    <text evidence="3">The sequence shown here is derived from an EMBL/GenBank/DDBJ whole genome shotgun (WGS) entry which is preliminary data.</text>
</comment>
<reference evidence="3 4" key="1">
    <citation type="submission" date="2018-05" db="EMBL/GenBank/DDBJ databases">
        <title>Genomic Encyclopedia of Type Strains, Phase III (KMG-III): the genomes of soil and plant-associated and newly described type strains.</title>
        <authorList>
            <person name="Whitman W."/>
        </authorList>
    </citation>
    <scope>NUCLEOTIDE SEQUENCE [LARGE SCALE GENOMIC DNA]</scope>
    <source>
        <strain evidence="3 4">CECT 5696</strain>
    </source>
</reference>